<dbReference type="InterPro" id="IPR002401">
    <property type="entry name" value="Cyt_P450_E_grp-I"/>
</dbReference>
<dbReference type="PRINTS" id="PR00385">
    <property type="entry name" value="P450"/>
</dbReference>
<accession>A0ABR4E1Y9</accession>
<keyword evidence="6 7" id="KW-0503">Monooxygenase</keyword>
<feature type="transmembrane region" description="Helical" evidence="8">
    <location>
        <begin position="6"/>
        <end position="25"/>
    </location>
</feature>
<dbReference type="PRINTS" id="PR00463">
    <property type="entry name" value="EP450I"/>
</dbReference>
<keyword evidence="4 7" id="KW-0560">Oxidoreductase</keyword>
<gene>
    <name evidence="9" type="ORF">FJTKL_00888</name>
</gene>
<keyword evidence="8" id="KW-1133">Transmembrane helix</keyword>
<sequence length="366" mass="41879">MMRSTGHWGWILAAVAAASVLRILISRFRNYQADLALACEHGCEMPPELPKRWPLGIDRIRELWQSNADGHLLAFLRSIAKDYDGRNNFCHLRASIDQAAENKLFAESFEIAQEGLAKRFRIAPFHFLYSPPDFRRARRNVHQFVERYIRQRKLGKQTQRFDDDFEDGKTPSWFFHQIAAGSASETDLGDQLLNVLLAGRDTTACCLSWAFCLLVRHEEAMKRVREEISMAMRDETHPTREHIKKMPFLACVVKETLRLYPSGPVNNREAIKTTSLPTGGGPDGNSPILVRKGELVVFSQYVNSRMKSIYGEDADAFRPERWETGELSDIGWAYFPFNGGPRQCLGEDFTLMEVSYTLVRLLQAFP</sequence>
<organism evidence="9 10">
    <name type="scientific">Diaporthe vaccinii</name>
    <dbReference type="NCBI Taxonomy" id="105482"/>
    <lineage>
        <taxon>Eukaryota</taxon>
        <taxon>Fungi</taxon>
        <taxon>Dikarya</taxon>
        <taxon>Ascomycota</taxon>
        <taxon>Pezizomycotina</taxon>
        <taxon>Sordariomycetes</taxon>
        <taxon>Sordariomycetidae</taxon>
        <taxon>Diaporthales</taxon>
        <taxon>Diaporthaceae</taxon>
        <taxon>Diaporthe</taxon>
        <taxon>Diaporthe eres species complex</taxon>
    </lineage>
</organism>
<proteinExistence type="inferred from homology"/>
<dbReference type="SUPFAM" id="SSF48264">
    <property type="entry name" value="Cytochrome P450"/>
    <property type="match status" value="1"/>
</dbReference>
<keyword evidence="8" id="KW-0472">Membrane</keyword>
<comment type="caution">
    <text evidence="9">The sequence shown here is derived from an EMBL/GenBank/DDBJ whole genome shotgun (WGS) entry which is preliminary data.</text>
</comment>
<dbReference type="EMBL" id="JBAWTH010000113">
    <property type="protein sequence ID" value="KAL2276444.1"/>
    <property type="molecule type" value="Genomic_DNA"/>
</dbReference>
<evidence type="ECO:0000313" key="9">
    <source>
        <dbReference type="EMBL" id="KAL2276444.1"/>
    </source>
</evidence>
<evidence type="ECO:0000256" key="2">
    <source>
        <dbReference type="ARBA" id="ARBA00010617"/>
    </source>
</evidence>
<keyword evidence="8" id="KW-0812">Transmembrane</keyword>
<dbReference type="InterPro" id="IPR001128">
    <property type="entry name" value="Cyt_P450"/>
</dbReference>
<dbReference type="PANTHER" id="PTHR24287:SF18">
    <property type="entry name" value="CYTOCHROME P450 MONOOXYGENASE APDE-RELATED"/>
    <property type="match status" value="1"/>
</dbReference>
<evidence type="ECO:0000313" key="10">
    <source>
        <dbReference type="Proteomes" id="UP001600888"/>
    </source>
</evidence>
<dbReference type="InterPro" id="IPR047146">
    <property type="entry name" value="Cyt_P450_E_CYP52_fungi"/>
</dbReference>
<dbReference type="Proteomes" id="UP001600888">
    <property type="component" value="Unassembled WGS sequence"/>
</dbReference>
<comment type="similarity">
    <text evidence="2 7">Belongs to the cytochrome P450 family.</text>
</comment>
<evidence type="ECO:0000256" key="4">
    <source>
        <dbReference type="ARBA" id="ARBA00023002"/>
    </source>
</evidence>
<evidence type="ECO:0000256" key="5">
    <source>
        <dbReference type="ARBA" id="ARBA00023004"/>
    </source>
</evidence>
<dbReference type="PANTHER" id="PTHR24287">
    <property type="entry name" value="P450, PUTATIVE (EUROFUNG)-RELATED"/>
    <property type="match status" value="1"/>
</dbReference>
<dbReference type="InterPro" id="IPR036396">
    <property type="entry name" value="Cyt_P450_sf"/>
</dbReference>
<keyword evidence="10" id="KW-1185">Reference proteome</keyword>
<reference evidence="9 10" key="1">
    <citation type="submission" date="2024-03" db="EMBL/GenBank/DDBJ databases">
        <title>A high-quality draft genome sequence of Diaporthe vaccinii, a causative agent of upright dieback and viscid rot disease in cranberry plants.</title>
        <authorList>
            <person name="Sarrasin M."/>
            <person name="Lang B.F."/>
            <person name="Burger G."/>
        </authorList>
    </citation>
    <scope>NUCLEOTIDE SEQUENCE [LARGE SCALE GENOMIC DNA]</scope>
    <source>
        <strain evidence="9 10">IS7</strain>
    </source>
</reference>
<evidence type="ECO:0008006" key="11">
    <source>
        <dbReference type="Google" id="ProtNLM"/>
    </source>
</evidence>
<dbReference type="Pfam" id="PF00067">
    <property type="entry name" value="p450"/>
    <property type="match status" value="1"/>
</dbReference>
<dbReference type="PROSITE" id="PS00086">
    <property type="entry name" value="CYTOCHROME_P450"/>
    <property type="match status" value="1"/>
</dbReference>
<dbReference type="Gene3D" id="1.10.630.10">
    <property type="entry name" value="Cytochrome P450"/>
    <property type="match status" value="1"/>
</dbReference>
<evidence type="ECO:0000256" key="6">
    <source>
        <dbReference type="ARBA" id="ARBA00023033"/>
    </source>
</evidence>
<protein>
    <recommendedName>
        <fullName evidence="11">N-alkane-inducible cytochrome P450</fullName>
    </recommendedName>
</protein>
<keyword evidence="7" id="KW-0349">Heme</keyword>
<name>A0ABR4E1Y9_9PEZI</name>
<evidence type="ECO:0000256" key="1">
    <source>
        <dbReference type="ARBA" id="ARBA00001971"/>
    </source>
</evidence>
<keyword evidence="3 7" id="KW-0479">Metal-binding</keyword>
<keyword evidence="5 7" id="KW-0408">Iron</keyword>
<evidence type="ECO:0000256" key="8">
    <source>
        <dbReference type="SAM" id="Phobius"/>
    </source>
</evidence>
<dbReference type="InterPro" id="IPR017972">
    <property type="entry name" value="Cyt_P450_CS"/>
</dbReference>
<evidence type="ECO:0000256" key="3">
    <source>
        <dbReference type="ARBA" id="ARBA00022723"/>
    </source>
</evidence>
<evidence type="ECO:0000256" key="7">
    <source>
        <dbReference type="RuleBase" id="RU000461"/>
    </source>
</evidence>
<comment type="cofactor">
    <cofactor evidence="1">
        <name>heme</name>
        <dbReference type="ChEBI" id="CHEBI:30413"/>
    </cofactor>
</comment>